<gene>
    <name evidence="13" type="ORF">DNTS_000440</name>
</gene>
<keyword evidence="5 10" id="KW-0245">EGF-like domain</keyword>
<dbReference type="InterPro" id="IPR018097">
    <property type="entry name" value="EGF_Ca-bd_CS"/>
</dbReference>
<evidence type="ECO:0000256" key="3">
    <source>
        <dbReference type="ARBA" id="ARBA00022525"/>
    </source>
</evidence>
<dbReference type="Proteomes" id="UP000316079">
    <property type="component" value="Unassembled WGS sequence"/>
</dbReference>
<dbReference type="PANTHER" id="PTHR24034:SF146">
    <property type="entry name" value="FIBULIN-7-LIKE"/>
    <property type="match status" value="1"/>
</dbReference>
<dbReference type="CDD" id="cd00054">
    <property type="entry name" value="EGF_CA"/>
    <property type="match status" value="2"/>
</dbReference>
<comment type="caution">
    <text evidence="10">Lacks conserved residue(s) required for the propagation of feature annotation.</text>
</comment>
<keyword evidence="7" id="KW-0677">Repeat</keyword>
<evidence type="ECO:0000256" key="6">
    <source>
        <dbReference type="ARBA" id="ARBA00022729"/>
    </source>
</evidence>
<dbReference type="InterPro" id="IPR055088">
    <property type="entry name" value="Fibulin_C"/>
</dbReference>
<keyword evidence="4" id="KW-0272">Extracellular matrix</keyword>
<feature type="signal peptide" evidence="11">
    <location>
        <begin position="1"/>
        <end position="23"/>
    </location>
</feature>
<evidence type="ECO:0000256" key="1">
    <source>
        <dbReference type="ARBA" id="ARBA00004498"/>
    </source>
</evidence>
<dbReference type="SUPFAM" id="SSF57196">
    <property type="entry name" value="EGF/Laminin"/>
    <property type="match status" value="2"/>
</dbReference>
<dbReference type="PROSITE" id="PS00010">
    <property type="entry name" value="ASX_HYDROXYL"/>
    <property type="match status" value="1"/>
</dbReference>
<evidence type="ECO:0000313" key="14">
    <source>
        <dbReference type="Proteomes" id="UP000316079"/>
    </source>
</evidence>
<dbReference type="InterPro" id="IPR000742">
    <property type="entry name" value="EGF"/>
</dbReference>
<dbReference type="PROSITE" id="PS01187">
    <property type="entry name" value="EGF_CA"/>
    <property type="match status" value="1"/>
</dbReference>
<dbReference type="SMART" id="SM00181">
    <property type="entry name" value="EGF"/>
    <property type="match status" value="2"/>
</dbReference>
<keyword evidence="6 11" id="KW-0732">Signal</keyword>
<keyword evidence="14" id="KW-1185">Reference proteome</keyword>
<keyword evidence="8" id="KW-1015">Disulfide bond</keyword>
<dbReference type="STRING" id="623744.A0A553R0A0"/>
<evidence type="ECO:0000256" key="8">
    <source>
        <dbReference type="ARBA" id="ARBA00023157"/>
    </source>
</evidence>
<name>A0A553R0A0_9TELE</name>
<dbReference type="SMART" id="SM00179">
    <property type="entry name" value="EGF_CA"/>
    <property type="match status" value="2"/>
</dbReference>
<evidence type="ECO:0000256" key="2">
    <source>
        <dbReference type="ARBA" id="ARBA00006127"/>
    </source>
</evidence>
<keyword evidence="9" id="KW-0325">Glycoprotein</keyword>
<dbReference type="Pfam" id="PF22914">
    <property type="entry name" value="Fibulin_C"/>
    <property type="match status" value="1"/>
</dbReference>
<dbReference type="PROSITE" id="PS01186">
    <property type="entry name" value="EGF_2"/>
    <property type="match status" value="1"/>
</dbReference>
<evidence type="ECO:0000256" key="10">
    <source>
        <dbReference type="PROSITE-ProRule" id="PRU00076"/>
    </source>
</evidence>
<dbReference type="EMBL" id="SRMA01025363">
    <property type="protein sequence ID" value="TRY95468.1"/>
    <property type="molecule type" value="Genomic_DNA"/>
</dbReference>
<sequence>MLRQRFLSLLLAEILSQVFISTAQRSGFSHQPKCMETQGMRICHCEAGYTITLSGRQRKLCTDIDECKLFHNGQGGRLCLHECVNTVGGYRCECPAGYNLTSDGRNCRDIDECSTTLNNCTHDELCINTYGGFECVKVECPTFPDANYIKTSAVRCERSPCPVHSRSCSNAPSSISFHHLSLVSGLSAPRVVFRLSVRGTSESLRFSLKAGGSGRRFFSIRRFDPQTAEVMLTHPVPGPTTLGLEIVTRELYRGQTIGRLLTKLKVFVSQYDF</sequence>
<protein>
    <recommendedName>
        <fullName evidence="12">EGF-like domain-containing protein</fullName>
    </recommendedName>
</protein>
<dbReference type="GO" id="GO:0005509">
    <property type="term" value="F:calcium ion binding"/>
    <property type="evidence" value="ECO:0007669"/>
    <property type="project" value="InterPro"/>
</dbReference>
<reference evidence="13 14" key="1">
    <citation type="journal article" date="2019" name="Sci. Data">
        <title>Hybrid genome assembly and annotation of Danionella translucida.</title>
        <authorList>
            <person name="Kadobianskyi M."/>
            <person name="Schulze L."/>
            <person name="Schuelke M."/>
            <person name="Judkewitz B."/>
        </authorList>
    </citation>
    <scope>NUCLEOTIDE SEQUENCE [LARGE SCALE GENOMIC DNA]</scope>
    <source>
        <strain evidence="13 14">Bolton</strain>
    </source>
</reference>
<dbReference type="FunFam" id="2.10.25.10:FF:000014">
    <property type="entry name" value="Latent-transforming growth factor beta-binding protein 3"/>
    <property type="match status" value="1"/>
</dbReference>
<dbReference type="AlphaFoldDB" id="A0A553R0A0"/>
<dbReference type="PANTHER" id="PTHR24034">
    <property type="entry name" value="EGF-LIKE DOMAIN-CONTAINING PROTEIN"/>
    <property type="match status" value="1"/>
</dbReference>
<evidence type="ECO:0000256" key="7">
    <source>
        <dbReference type="ARBA" id="ARBA00022737"/>
    </source>
</evidence>
<dbReference type="Gene3D" id="2.10.25.10">
    <property type="entry name" value="Laminin"/>
    <property type="match status" value="3"/>
</dbReference>
<accession>A0A553R0A0</accession>
<feature type="domain" description="EGF-like" evidence="12">
    <location>
        <begin position="63"/>
        <end position="108"/>
    </location>
</feature>
<evidence type="ECO:0000256" key="9">
    <source>
        <dbReference type="ARBA" id="ARBA00023180"/>
    </source>
</evidence>
<organism evidence="13 14">
    <name type="scientific">Danionella cerebrum</name>
    <dbReference type="NCBI Taxonomy" id="2873325"/>
    <lineage>
        <taxon>Eukaryota</taxon>
        <taxon>Metazoa</taxon>
        <taxon>Chordata</taxon>
        <taxon>Craniata</taxon>
        <taxon>Vertebrata</taxon>
        <taxon>Euteleostomi</taxon>
        <taxon>Actinopterygii</taxon>
        <taxon>Neopterygii</taxon>
        <taxon>Teleostei</taxon>
        <taxon>Ostariophysi</taxon>
        <taxon>Cypriniformes</taxon>
        <taxon>Danionidae</taxon>
        <taxon>Danioninae</taxon>
        <taxon>Danionella</taxon>
    </lineage>
</organism>
<dbReference type="OrthoDB" id="4062651at2759"/>
<comment type="subcellular location">
    <subcellularLocation>
        <location evidence="1">Secreted</location>
        <location evidence="1">Extracellular space</location>
        <location evidence="1">Extracellular matrix</location>
    </subcellularLocation>
</comment>
<comment type="similarity">
    <text evidence="2">Belongs to the fibulin family.</text>
</comment>
<evidence type="ECO:0000313" key="13">
    <source>
        <dbReference type="EMBL" id="TRY95468.1"/>
    </source>
</evidence>
<evidence type="ECO:0000256" key="11">
    <source>
        <dbReference type="SAM" id="SignalP"/>
    </source>
</evidence>
<keyword evidence="3" id="KW-0964">Secreted</keyword>
<proteinExistence type="inferred from homology"/>
<dbReference type="PROSITE" id="PS50026">
    <property type="entry name" value="EGF_3"/>
    <property type="match status" value="1"/>
</dbReference>
<dbReference type="InterPro" id="IPR050751">
    <property type="entry name" value="ECM_structural_protein"/>
</dbReference>
<dbReference type="InterPro" id="IPR026823">
    <property type="entry name" value="cEGF"/>
</dbReference>
<dbReference type="InterPro" id="IPR000152">
    <property type="entry name" value="EGF-type_Asp/Asn_hydroxyl_site"/>
</dbReference>
<evidence type="ECO:0000259" key="12">
    <source>
        <dbReference type="PROSITE" id="PS50026"/>
    </source>
</evidence>
<feature type="chain" id="PRO_5021715262" description="EGF-like domain-containing protein" evidence="11">
    <location>
        <begin position="24"/>
        <end position="273"/>
    </location>
</feature>
<dbReference type="Pfam" id="PF12662">
    <property type="entry name" value="cEGF"/>
    <property type="match status" value="1"/>
</dbReference>
<evidence type="ECO:0000256" key="5">
    <source>
        <dbReference type="ARBA" id="ARBA00022536"/>
    </source>
</evidence>
<dbReference type="InterPro" id="IPR001881">
    <property type="entry name" value="EGF-like_Ca-bd_dom"/>
</dbReference>
<evidence type="ECO:0000256" key="4">
    <source>
        <dbReference type="ARBA" id="ARBA00022530"/>
    </source>
</evidence>
<comment type="caution">
    <text evidence="13">The sequence shown here is derived from an EMBL/GenBank/DDBJ whole genome shotgun (WGS) entry which is preliminary data.</text>
</comment>